<dbReference type="Gene3D" id="1.25.40.10">
    <property type="entry name" value="Tetratricopeptide repeat domain"/>
    <property type="match status" value="1"/>
</dbReference>
<organism evidence="2 3">
    <name type="scientific">Nannocystis radixulma</name>
    <dbReference type="NCBI Taxonomy" id="2995305"/>
    <lineage>
        <taxon>Bacteria</taxon>
        <taxon>Pseudomonadati</taxon>
        <taxon>Myxococcota</taxon>
        <taxon>Polyangia</taxon>
        <taxon>Nannocystales</taxon>
        <taxon>Nannocystaceae</taxon>
        <taxon>Nannocystis</taxon>
    </lineage>
</organism>
<dbReference type="SUPFAM" id="SSF48452">
    <property type="entry name" value="TPR-like"/>
    <property type="match status" value="1"/>
</dbReference>
<dbReference type="InterPro" id="IPR019734">
    <property type="entry name" value="TPR_rpt"/>
</dbReference>
<dbReference type="RefSeq" id="WP_271999504.1">
    <property type="nucleotide sequence ID" value="NZ_JAQNDN010000010.1"/>
</dbReference>
<feature type="signal peptide" evidence="1">
    <location>
        <begin position="1"/>
        <end position="19"/>
    </location>
</feature>
<dbReference type="Proteomes" id="UP001217838">
    <property type="component" value="Unassembled WGS sequence"/>
</dbReference>
<proteinExistence type="predicted"/>
<evidence type="ECO:0000256" key="1">
    <source>
        <dbReference type="SAM" id="SignalP"/>
    </source>
</evidence>
<dbReference type="InterPro" id="IPR011990">
    <property type="entry name" value="TPR-like_helical_dom_sf"/>
</dbReference>
<protein>
    <recommendedName>
        <fullName evidence="4">Tetratricopeptide repeat protein</fullName>
    </recommendedName>
</protein>
<sequence length="767" mass="82340">MRRLALVFVLAMACKGHSAGTATPGDRPQAAARRSDPELAAVADRIDPGPQRPIYELLPQWLKAKADADGDPKSAKALTEAREAIAGWDKVRTSDRTTILLAAHRLGRGLVLAERAVAAGSDDPELLAALAKAYRAVHGLKVLRDNQMFMQMVSTGLDLALKEENSTVRQLDELGIAVSAAIDRAPALHMHVAARLLREHPEHPTVPETLATVSQAAMEAEDHDTGVQTLKLAVARKGDRATDLDFVELARVCYVGLDLACGDLALKTAEKRGSPASAAAADFASRLRTVDRAAETARKIVALEASEGLDAQVERGHLLLQLNRRKGAEATFTAVRAAHPKDARPLTGLAAVALQLGPDYNTAAGHLRAARELENHDRRYYEVALGTLPLVVLHELTNALTQGPTPNLVILDAPLAELRQLIEGFRAFDPARAAVLELLLTIGREAAPKLLGGMVDPGMAMVRKLPERALALTRQFPESRDAWQLVFASVRITTDAKRARAQVTTPLPAALKDDPAIRLQQARALLDLALMWEDRALLAEAIKAAASLPASVDADAAADIRATLDAVQGRQGDGAASERAAAAFARLATRKIGKERALALNNQAIALAQTGDVKQAIELLTQAQLAENAPAASCNTFALAFDRLREDGASHMMLAQLVREADTPTIRMHAQAWRVATADAGNGDAKAMREKFAALLAEERGREYLGKVLLGRWGVAMEIEFKLSLGYDPSEGLVMTDEVPSRWWQFIPAPTFDALLAAKGKAKPAAR</sequence>
<keyword evidence="1" id="KW-0732">Signal</keyword>
<keyword evidence="3" id="KW-1185">Reference proteome</keyword>
<evidence type="ECO:0000313" key="2">
    <source>
        <dbReference type="EMBL" id="MDC0669713.1"/>
    </source>
</evidence>
<dbReference type="EMBL" id="JAQNDN010000010">
    <property type="protein sequence ID" value="MDC0669713.1"/>
    <property type="molecule type" value="Genomic_DNA"/>
</dbReference>
<evidence type="ECO:0008006" key="4">
    <source>
        <dbReference type="Google" id="ProtNLM"/>
    </source>
</evidence>
<feature type="chain" id="PRO_5045328286" description="Tetratricopeptide repeat protein" evidence="1">
    <location>
        <begin position="20"/>
        <end position="767"/>
    </location>
</feature>
<gene>
    <name evidence="2" type="ORF">POL58_18310</name>
</gene>
<evidence type="ECO:0000313" key="3">
    <source>
        <dbReference type="Proteomes" id="UP001217838"/>
    </source>
</evidence>
<name>A0ABT5B8C3_9BACT</name>
<dbReference type="SMART" id="SM00028">
    <property type="entry name" value="TPR"/>
    <property type="match status" value="3"/>
</dbReference>
<reference evidence="2 3" key="1">
    <citation type="submission" date="2022-11" db="EMBL/GenBank/DDBJ databases">
        <title>Minimal conservation of predation-associated metabolite biosynthetic gene clusters underscores biosynthetic potential of Myxococcota including descriptions for ten novel species: Archangium lansinium sp. nov., Myxococcus landrumus sp. nov., Nannocystis bai.</title>
        <authorList>
            <person name="Ahearne A."/>
            <person name="Stevens C."/>
            <person name="Dowd S."/>
        </authorList>
    </citation>
    <scope>NUCLEOTIDE SEQUENCE [LARGE SCALE GENOMIC DNA]</scope>
    <source>
        <strain evidence="2 3">NCELM</strain>
    </source>
</reference>
<accession>A0ABT5B8C3</accession>
<comment type="caution">
    <text evidence="2">The sequence shown here is derived from an EMBL/GenBank/DDBJ whole genome shotgun (WGS) entry which is preliminary data.</text>
</comment>